<feature type="region of interest" description="Disordered" evidence="8">
    <location>
        <begin position="1"/>
        <end position="22"/>
    </location>
</feature>
<dbReference type="InterPro" id="IPR002505">
    <property type="entry name" value="PTA_PTB"/>
</dbReference>
<comment type="similarity">
    <text evidence="4">In the C-terminal section; belongs to the phosphate acetyltransferase and butyryltransferase family.</text>
</comment>
<dbReference type="SMART" id="SM01274">
    <property type="entry name" value="malic"/>
    <property type="match status" value="1"/>
</dbReference>
<dbReference type="InterPro" id="IPR046346">
    <property type="entry name" value="Aminoacid_DH-like_N_sf"/>
</dbReference>
<dbReference type="GO" id="GO:0016746">
    <property type="term" value="F:acyltransferase activity"/>
    <property type="evidence" value="ECO:0007669"/>
    <property type="project" value="InterPro"/>
</dbReference>
<dbReference type="PIRSF" id="PIRSF036684">
    <property type="entry name" value="ME_PTA"/>
    <property type="match status" value="1"/>
</dbReference>
<evidence type="ECO:0000256" key="6">
    <source>
        <dbReference type="ARBA" id="ARBA00023002"/>
    </source>
</evidence>
<dbReference type="SUPFAM" id="SSF51735">
    <property type="entry name" value="NAD(P)-binding Rossmann-fold domains"/>
    <property type="match status" value="1"/>
</dbReference>
<dbReference type="Gene3D" id="3.40.50.10750">
    <property type="entry name" value="Isocitrate/Isopropylmalate dehydrogenase-like"/>
    <property type="match status" value="1"/>
</dbReference>
<dbReference type="AlphaFoldDB" id="A0A847TU88"/>
<dbReference type="SMART" id="SM00919">
    <property type="entry name" value="Malic_M"/>
    <property type="match status" value="1"/>
</dbReference>
<dbReference type="Proteomes" id="UP000619835">
    <property type="component" value="Unassembled WGS sequence"/>
</dbReference>
<feature type="domain" description="Malic enzyme NAD-binding" evidence="9">
    <location>
        <begin position="161"/>
        <end position="401"/>
    </location>
</feature>
<comment type="similarity">
    <text evidence="3">In the N-terminal section; belongs to the malic enzymes family.</text>
</comment>
<dbReference type="CDD" id="cd05311">
    <property type="entry name" value="NAD_bind_2_malic_enz"/>
    <property type="match status" value="1"/>
</dbReference>
<dbReference type="InterPro" id="IPR036291">
    <property type="entry name" value="NAD(P)-bd_dom_sf"/>
</dbReference>
<evidence type="ECO:0000256" key="7">
    <source>
        <dbReference type="ARBA" id="ARBA00023268"/>
    </source>
</evidence>
<name>A0A847TU88_HALVO</name>
<dbReference type="InterPro" id="IPR042113">
    <property type="entry name" value="P_AcTrfase_dom1"/>
</dbReference>
<feature type="compositionally biased region" description="Basic and acidic residues" evidence="8">
    <location>
        <begin position="8"/>
        <end position="17"/>
    </location>
</feature>
<dbReference type="InterPro" id="IPR037062">
    <property type="entry name" value="Malic_N_dom_sf"/>
</dbReference>
<evidence type="ECO:0000259" key="10">
    <source>
        <dbReference type="SMART" id="SM01274"/>
    </source>
</evidence>
<dbReference type="FunFam" id="3.40.50.720:FF:000095">
    <property type="entry name" value="NADP-dependent malic enzyme"/>
    <property type="match status" value="1"/>
</dbReference>
<dbReference type="PANTHER" id="PTHR43237">
    <property type="entry name" value="NADP-DEPENDENT MALIC ENZYME"/>
    <property type="match status" value="1"/>
</dbReference>
<evidence type="ECO:0000259" key="9">
    <source>
        <dbReference type="SMART" id="SM00919"/>
    </source>
</evidence>
<evidence type="ECO:0000256" key="1">
    <source>
        <dbReference type="ARBA" id="ARBA00001936"/>
    </source>
</evidence>
<dbReference type="InterPro" id="IPR012188">
    <property type="entry name" value="ME_PTA"/>
</dbReference>
<dbReference type="InterPro" id="IPR051674">
    <property type="entry name" value="Malate_Decarboxylase"/>
</dbReference>
<gene>
    <name evidence="11" type="ORF">GOC85_15745</name>
</gene>
<reference evidence="11" key="1">
    <citation type="submission" date="2019-12" db="EMBL/GenBank/DDBJ databases">
        <title>Haloferax alexandrinus strain pws11.</title>
        <authorList>
            <person name="Verma D.K."/>
            <person name="Gopal K."/>
            <person name="Prasad E.S."/>
        </authorList>
    </citation>
    <scope>NUCLEOTIDE SEQUENCE</scope>
    <source>
        <strain evidence="11">Pws11</strain>
    </source>
</reference>
<dbReference type="PANTHER" id="PTHR43237:SF4">
    <property type="entry name" value="NADP-DEPENDENT MALIC ENZYME"/>
    <property type="match status" value="1"/>
</dbReference>
<dbReference type="Pfam" id="PF03949">
    <property type="entry name" value="Malic_M"/>
    <property type="match status" value="1"/>
</dbReference>
<evidence type="ECO:0000256" key="4">
    <source>
        <dbReference type="ARBA" id="ARBA00008756"/>
    </source>
</evidence>
<dbReference type="InterPro" id="IPR042112">
    <property type="entry name" value="P_AcTrfase_dom2"/>
</dbReference>
<dbReference type="FunFam" id="3.40.50.10380:FF:000003">
    <property type="entry name" value="NADP-dependent malic enzyme"/>
    <property type="match status" value="1"/>
</dbReference>
<proteinExistence type="inferred from homology"/>
<dbReference type="SUPFAM" id="SSF53223">
    <property type="entry name" value="Aminoacid dehydrogenase-like, N-terminal domain"/>
    <property type="match status" value="1"/>
</dbReference>
<protein>
    <submittedName>
        <fullName evidence="11">NADP-dependent malic enzyme</fullName>
    </submittedName>
</protein>
<evidence type="ECO:0000256" key="5">
    <source>
        <dbReference type="ARBA" id="ARBA00022723"/>
    </source>
</evidence>
<dbReference type="EMBL" id="WOWC01000001">
    <property type="protein sequence ID" value="NLV04017.1"/>
    <property type="molecule type" value="Genomic_DNA"/>
</dbReference>
<dbReference type="InterPro" id="IPR045213">
    <property type="entry name" value="Malic_NAD-bd_bact_type"/>
</dbReference>
<evidence type="ECO:0000256" key="3">
    <source>
        <dbReference type="ARBA" id="ARBA00007686"/>
    </source>
</evidence>
<organism evidence="11 12">
    <name type="scientific">Haloferax volcanii</name>
    <name type="common">Halobacterium volcanii</name>
    <dbReference type="NCBI Taxonomy" id="2246"/>
    <lineage>
        <taxon>Archaea</taxon>
        <taxon>Methanobacteriati</taxon>
        <taxon>Methanobacteriota</taxon>
        <taxon>Stenosarchaea group</taxon>
        <taxon>Halobacteria</taxon>
        <taxon>Halobacteriales</taxon>
        <taxon>Haloferacaceae</taxon>
        <taxon>Haloferax</taxon>
    </lineage>
</organism>
<dbReference type="Pfam" id="PF00390">
    <property type="entry name" value="malic"/>
    <property type="match status" value="1"/>
</dbReference>
<feature type="domain" description="Malic enzyme N-terminal" evidence="10">
    <location>
        <begin position="16"/>
        <end position="149"/>
    </location>
</feature>
<dbReference type="Gene3D" id="3.40.50.720">
    <property type="entry name" value="NAD(P)-binding Rossmann-like Domain"/>
    <property type="match status" value="1"/>
</dbReference>
<evidence type="ECO:0000256" key="8">
    <source>
        <dbReference type="SAM" id="MobiDB-lite"/>
    </source>
</evidence>
<comment type="caution">
    <text evidence="11">The sequence shown here is derived from an EMBL/GenBank/DDBJ whole genome shotgun (WGS) entry which is preliminary data.</text>
</comment>
<evidence type="ECO:0000313" key="12">
    <source>
        <dbReference type="Proteomes" id="UP000619835"/>
    </source>
</evidence>
<keyword evidence="5" id="KW-0479">Metal-binding</keyword>
<dbReference type="GO" id="GO:0004470">
    <property type="term" value="F:malic enzyme activity"/>
    <property type="evidence" value="ECO:0007669"/>
    <property type="project" value="InterPro"/>
</dbReference>
<sequence length="751" mass="81487">MGLDDDSREYHRQDPPGKIEIATTKPTNTQRDLSLAYSPGVAAPCLDIAEDEDAAYEYTAKGNLVGVVSNGSAVLGLGDIGAQASKPVMEGKGVLFKRFADIDVFDVELDIADVDDFVAATKAMEPTFGGINLEDIKAPECFEIERQLREQMDIPVFHDDQHGTAIISGAALLNAADIVDKDLDELDIVFSGAGASALATARFYVSLGAKKENITMCDSSGIITESRVEDGDVNKYKAEFAKPVDEGSLSDAMEGADVLAGLSVGGVVSQEMVRSMADNPVIFAMANPDPEITYEDAKEARDDTVIMATGRSDYPNQVNNVLGFPFIFRGALDVRATEINEAMKRAAAEALAELARQDVPDAVVKAYGDHPLQFGADYVIPKPLDPRVLFEVAPAVAQAAMTSGAARERLDMNAYRERLEARLGKSREMMRVVLNKAKSNPKRVALAEGEDEKMIRAAYQMQEEGIAEPILVGETTTILRKAEELGLDFDPTIANPRDGEWDHYVDRLYELRQRKGVTNSEAEELVRRDSNYFASVMVEVGDADAMLTGLTHHYPSALRPPLQIIGTADDADYAAGVYMMTFKNRVVFCADTTVNLDPDEEVLAEITKHTADLARQFNVEPRAALLSYSNFGSVTNEGTRKPRDAAALLQDDPEVDFPVDGEMQADTALVEDILEGTYDFAELDGPANVLVFPNLEAGNIGYKLLQRLGGAEAIGPMLVGMDKPVHVLQRGDEVKDIVNLAATAVVDAQEE</sequence>
<comment type="cofactor">
    <cofactor evidence="1">
        <name>Mn(2+)</name>
        <dbReference type="ChEBI" id="CHEBI:29035"/>
    </cofactor>
</comment>
<dbReference type="GO" id="GO:0046872">
    <property type="term" value="F:metal ion binding"/>
    <property type="evidence" value="ECO:0007669"/>
    <property type="project" value="UniProtKB-KW"/>
</dbReference>
<evidence type="ECO:0000256" key="2">
    <source>
        <dbReference type="ARBA" id="ARBA00001946"/>
    </source>
</evidence>
<comment type="cofactor">
    <cofactor evidence="2">
        <name>Mg(2+)</name>
        <dbReference type="ChEBI" id="CHEBI:18420"/>
    </cofactor>
</comment>
<dbReference type="InterPro" id="IPR012302">
    <property type="entry name" value="Malic_NAD-bd"/>
</dbReference>
<keyword evidence="6" id="KW-0560">Oxidoreductase</keyword>
<dbReference type="GO" id="GO:0006108">
    <property type="term" value="P:malate metabolic process"/>
    <property type="evidence" value="ECO:0007669"/>
    <property type="project" value="InterPro"/>
</dbReference>
<dbReference type="InterPro" id="IPR012301">
    <property type="entry name" value="Malic_N_dom"/>
</dbReference>
<dbReference type="Pfam" id="PF01515">
    <property type="entry name" value="PTA_PTB"/>
    <property type="match status" value="1"/>
</dbReference>
<dbReference type="Gene3D" id="3.40.50.10380">
    <property type="entry name" value="Malic enzyme, N-terminal domain"/>
    <property type="match status" value="1"/>
</dbReference>
<dbReference type="GO" id="GO:0051287">
    <property type="term" value="F:NAD binding"/>
    <property type="evidence" value="ECO:0007669"/>
    <property type="project" value="InterPro"/>
</dbReference>
<keyword evidence="7" id="KW-0511">Multifunctional enzyme</keyword>
<dbReference type="RefSeq" id="WP_170076748.1">
    <property type="nucleotide sequence ID" value="NZ_JAUDRO010000001.1"/>
</dbReference>
<accession>A0A847TU88</accession>
<dbReference type="Gene3D" id="3.40.50.10950">
    <property type="match status" value="1"/>
</dbReference>
<evidence type="ECO:0000313" key="11">
    <source>
        <dbReference type="EMBL" id="NLV04017.1"/>
    </source>
</evidence>
<dbReference type="GO" id="GO:0016616">
    <property type="term" value="F:oxidoreductase activity, acting on the CH-OH group of donors, NAD or NADP as acceptor"/>
    <property type="evidence" value="ECO:0007669"/>
    <property type="project" value="InterPro"/>
</dbReference>
<dbReference type="SUPFAM" id="SSF53659">
    <property type="entry name" value="Isocitrate/Isopropylmalate dehydrogenase-like"/>
    <property type="match status" value="1"/>
</dbReference>